<organism evidence="1 2">
    <name type="scientific">Paraburkholderia phymatum</name>
    <dbReference type="NCBI Taxonomy" id="148447"/>
    <lineage>
        <taxon>Bacteria</taxon>
        <taxon>Pseudomonadati</taxon>
        <taxon>Pseudomonadota</taxon>
        <taxon>Betaproteobacteria</taxon>
        <taxon>Burkholderiales</taxon>
        <taxon>Burkholderiaceae</taxon>
        <taxon>Paraburkholderia</taxon>
    </lineage>
</organism>
<dbReference type="EMBL" id="JBFRCH010000035">
    <property type="protein sequence ID" value="MEX3936660.1"/>
    <property type="molecule type" value="Genomic_DNA"/>
</dbReference>
<accession>A0ACC6UAF8</accession>
<gene>
    <name evidence="1" type="ORF">AB4Y32_33635</name>
</gene>
<evidence type="ECO:0000313" key="1">
    <source>
        <dbReference type="EMBL" id="MEX3936660.1"/>
    </source>
</evidence>
<keyword evidence="2" id="KW-1185">Reference proteome</keyword>
<name>A0ACC6UAF8_9BURK</name>
<proteinExistence type="predicted"/>
<protein>
    <submittedName>
        <fullName evidence="1">Uncharacterized protein</fullName>
    </submittedName>
</protein>
<comment type="caution">
    <text evidence="1">The sequence shown here is derived from an EMBL/GenBank/DDBJ whole genome shotgun (WGS) entry which is preliminary data.</text>
</comment>
<evidence type="ECO:0000313" key="2">
    <source>
        <dbReference type="Proteomes" id="UP001558850"/>
    </source>
</evidence>
<sequence length="52" mass="5640">MAALLEGFEYASVYGTFRHAEIESDGKAAVAASVQRYIDLLDDRFDASVRGG</sequence>
<dbReference type="Proteomes" id="UP001558850">
    <property type="component" value="Unassembled WGS sequence"/>
</dbReference>
<reference evidence="1" key="1">
    <citation type="submission" date="2024-07" db="EMBL/GenBank/DDBJ databases">
        <title>A survey of Mimosa microsymbionts across Brazilian biomes reveals a high diversity of Paraburkholderia nodulating endemic species, but also that Cupriavidus is common as a symbiont of widespread species.</title>
        <authorList>
            <person name="Rouws L."/>
            <person name="Barauna A."/>
            <person name="Beukes C."/>
            <person name="Rouws J.R.C."/>
            <person name="De Faria S.M."/>
            <person name="Gross E."/>
            <person name="Bueno Dos Reis Junior F."/>
            <person name="Simon M.F."/>
            <person name="Maluk M."/>
            <person name="Odee D.W."/>
            <person name="Kenicer G."/>
            <person name="Young J.P.W."/>
            <person name="Reis V.M."/>
            <person name="Zilli J."/>
            <person name="James E.K."/>
        </authorList>
    </citation>
    <scope>NUCLEOTIDE SEQUENCE</scope>
    <source>
        <strain evidence="1">EG181B</strain>
    </source>
</reference>